<dbReference type="GO" id="GO:0016887">
    <property type="term" value="F:ATP hydrolysis activity"/>
    <property type="evidence" value="ECO:0007669"/>
    <property type="project" value="InterPro"/>
</dbReference>
<dbReference type="KEGG" id="pdh:B9T62_10670"/>
<dbReference type="GO" id="GO:0005524">
    <property type="term" value="F:ATP binding"/>
    <property type="evidence" value="ECO:0007669"/>
    <property type="project" value="UniProtKB-KW"/>
</dbReference>
<dbReference type="AlphaFoldDB" id="A0A2Z2KQP3"/>
<dbReference type="GO" id="GO:0015833">
    <property type="term" value="P:peptide transport"/>
    <property type="evidence" value="ECO:0007669"/>
    <property type="project" value="InterPro"/>
</dbReference>
<protein>
    <recommendedName>
        <fullName evidence="5">ABC transporter domain-containing protein</fullName>
    </recommendedName>
</protein>
<evidence type="ECO:0000256" key="3">
    <source>
        <dbReference type="ARBA" id="ARBA00022741"/>
    </source>
</evidence>
<sequence>MNPPVLEAKQLNKTYRMKNGTPFAAVKNVSFSLMKGETLGIVGESGSGKTTVAKMIAGMIPVTSGDIAMDGKLLSAGAKRPLAAKRHIQYIFQDPVSSLNPRLKVWDILAEPLKLYFKLPQQEVDSRVDQLLRDVGLPNHYKLSYPRELSGGQCQRVGIARALAAEPSIIVCDEPTSALDMTIQSQILDLLKELQQRRGISYLFIAHGLEVIYSISQRVMVMRQGEVVETGLTQAIFADPQHAYTQSLIQAIPRIDIPYFE</sequence>
<dbReference type="PROSITE" id="PS50893">
    <property type="entry name" value="ABC_TRANSPORTER_2"/>
    <property type="match status" value="1"/>
</dbReference>
<dbReference type="CDD" id="cd03257">
    <property type="entry name" value="ABC_NikE_OppD_transporters"/>
    <property type="match status" value="1"/>
</dbReference>
<evidence type="ECO:0000256" key="4">
    <source>
        <dbReference type="ARBA" id="ARBA00022840"/>
    </source>
</evidence>
<dbReference type="Pfam" id="PF00005">
    <property type="entry name" value="ABC_tran"/>
    <property type="match status" value="1"/>
</dbReference>
<evidence type="ECO:0000256" key="2">
    <source>
        <dbReference type="ARBA" id="ARBA00022448"/>
    </source>
</evidence>
<accession>A0A2Z2KQP3</accession>
<dbReference type="InterPro" id="IPR013563">
    <property type="entry name" value="Oligopep_ABC_C"/>
</dbReference>
<dbReference type="Pfam" id="PF08352">
    <property type="entry name" value="oligo_HPY"/>
    <property type="match status" value="1"/>
</dbReference>
<dbReference type="PANTHER" id="PTHR43776">
    <property type="entry name" value="TRANSPORT ATP-BINDING PROTEIN"/>
    <property type="match status" value="1"/>
</dbReference>
<keyword evidence="4" id="KW-0067">ATP-binding</keyword>
<feature type="domain" description="ABC transporter" evidence="5">
    <location>
        <begin position="6"/>
        <end position="249"/>
    </location>
</feature>
<keyword evidence="3" id="KW-0547">Nucleotide-binding</keyword>
<dbReference type="PANTHER" id="PTHR43776:SF7">
    <property type="entry name" value="D,D-DIPEPTIDE TRANSPORT ATP-BINDING PROTEIN DDPF-RELATED"/>
    <property type="match status" value="1"/>
</dbReference>
<dbReference type="GO" id="GO:0055085">
    <property type="term" value="P:transmembrane transport"/>
    <property type="evidence" value="ECO:0007669"/>
    <property type="project" value="UniProtKB-ARBA"/>
</dbReference>
<keyword evidence="7" id="KW-1185">Reference proteome</keyword>
<dbReference type="SMART" id="SM00382">
    <property type="entry name" value="AAA"/>
    <property type="match status" value="1"/>
</dbReference>
<evidence type="ECO:0000313" key="6">
    <source>
        <dbReference type="EMBL" id="ASA21208.1"/>
    </source>
</evidence>
<dbReference type="SUPFAM" id="SSF52540">
    <property type="entry name" value="P-loop containing nucleoside triphosphate hydrolases"/>
    <property type="match status" value="1"/>
</dbReference>
<dbReference type="InterPro" id="IPR017871">
    <property type="entry name" value="ABC_transporter-like_CS"/>
</dbReference>
<keyword evidence="2" id="KW-0813">Transport</keyword>
<dbReference type="Gene3D" id="3.40.50.300">
    <property type="entry name" value="P-loop containing nucleotide triphosphate hydrolases"/>
    <property type="match status" value="1"/>
</dbReference>
<organism evidence="6 7">
    <name type="scientific">Paenibacillus donghaensis</name>
    <dbReference type="NCBI Taxonomy" id="414771"/>
    <lineage>
        <taxon>Bacteria</taxon>
        <taxon>Bacillati</taxon>
        <taxon>Bacillota</taxon>
        <taxon>Bacilli</taxon>
        <taxon>Bacillales</taxon>
        <taxon>Paenibacillaceae</taxon>
        <taxon>Paenibacillus</taxon>
    </lineage>
</organism>
<dbReference type="EMBL" id="CP021780">
    <property type="protein sequence ID" value="ASA21208.1"/>
    <property type="molecule type" value="Genomic_DNA"/>
</dbReference>
<dbReference type="InterPro" id="IPR003439">
    <property type="entry name" value="ABC_transporter-like_ATP-bd"/>
</dbReference>
<evidence type="ECO:0000256" key="1">
    <source>
        <dbReference type="ARBA" id="ARBA00005417"/>
    </source>
</evidence>
<evidence type="ECO:0000259" key="5">
    <source>
        <dbReference type="PROSITE" id="PS50893"/>
    </source>
</evidence>
<dbReference type="InterPro" id="IPR050319">
    <property type="entry name" value="ABC_transp_ATP-bind"/>
</dbReference>
<dbReference type="Proteomes" id="UP000249890">
    <property type="component" value="Chromosome"/>
</dbReference>
<proteinExistence type="inferred from homology"/>
<gene>
    <name evidence="6" type="ORF">B9T62_10670</name>
</gene>
<dbReference type="InterPro" id="IPR027417">
    <property type="entry name" value="P-loop_NTPase"/>
</dbReference>
<dbReference type="PROSITE" id="PS00211">
    <property type="entry name" value="ABC_TRANSPORTER_1"/>
    <property type="match status" value="1"/>
</dbReference>
<evidence type="ECO:0000313" key="7">
    <source>
        <dbReference type="Proteomes" id="UP000249890"/>
    </source>
</evidence>
<name>A0A2Z2KQP3_9BACL</name>
<reference evidence="6 7" key="1">
    <citation type="submission" date="2017-06" db="EMBL/GenBank/DDBJ databases">
        <title>Complete genome sequence of Paenibacillus donghaensis KCTC 13049T isolated from East Sea sediment, South Korea.</title>
        <authorList>
            <person name="Jung B.K."/>
            <person name="Hong S.-J."/>
            <person name="Shin J.-H."/>
        </authorList>
    </citation>
    <scope>NUCLEOTIDE SEQUENCE [LARGE SCALE GENOMIC DNA]</scope>
    <source>
        <strain evidence="6 7">KCTC 13049</strain>
    </source>
</reference>
<dbReference type="OrthoDB" id="9802264at2"/>
<dbReference type="RefSeq" id="WP_087915221.1">
    <property type="nucleotide sequence ID" value="NZ_CP021780.1"/>
</dbReference>
<comment type="similarity">
    <text evidence="1">Belongs to the ABC transporter superfamily.</text>
</comment>
<dbReference type="InterPro" id="IPR003593">
    <property type="entry name" value="AAA+_ATPase"/>
</dbReference>